<dbReference type="Proteomes" id="UP001160483">
    <property type="component" value="Unassembled WGS sequence"/>
</dbReference>
<evidence type="ECO:0000313" key="1">
    <source>
        <dbReference type="EMBL" id="CAH0475874.1"/>
    </source>
</evidence>
<gene>
    <name evidence="1" type="ORF">PBS003_LOCUS2683</name>
</gene>
<protein>
    <recommendedName>
        <fullName evidence="3">Secreted protein</fullName>
    </recommendedName>
</protein>
<organism evidence="1 2">
    <name type="scientific">Peronospora belbahrii</name>
    <dbReference type="NCBI Taxonomy" id="622444"/>
    <lineage>
        <taxon>Eukaryota</taxon>
        <taxon>Sar</taxon>
        <taxon>Stramenopiles</taxon>
        <taxon>Oomycota</taxon>
        <taxon>Peronosporomycetes</taxon>
        <taxon>Peronosporales</taxon>
        <taxon>Peronosporaceae</taxon>
        <taxon>Peronospora</taxon>
    </lineage>
</organism>
<sequence>MRHQSPLPLQAAFLLMRWVYQNQLECRTLLLRSVVGCFCRKPLTDDETAGLPQQRTRLQTSLSRRCVGQLLVSTELCCMSYII</sequence>
<dbReference type="AlphaFoldDB" id="A0AAU9KTZ0"/>
<name>A0AAU9KTZ0_9STRA</name>
<evidence type="ECO:0000313" key="2">
    <source>
        <dbReference type="Proteomes" id="UP001160483"/>
    </source>
</evidence>
<dbReference type="EMBL" id="CAKKTJ010000131">
    <property type="protein sequence ID" value="CAH0475874.1"/>
    <property type="molecule type" value="Genomic_DNA"/>
</dbReference>
<proteinExistence type="predicted"/>
<reference evidence="1" key="1">
    <citation type="submission" date="2021-11" db="EMBL/GenBank/DDBJ databases">
        <authorList>
            <person name="Islam A."/>
            <person name="Islam S."/>
            <person name="Flora M.S."/>
            <person name="Rahman M."/>
            <person name="Ziaur R.M."/>
            <person name="Epstein J.H."/>
            <person name="Hassan M."/>
            <person name="Klassen M."/>
            <person name="Woodard K."/>
            <person name="Webb A."/>
            <person name="Webby R.J."/>
            <person name="El Zowalaty M.E."/>
        </authorList>
    </citation>
    <scope>NUCLEOTIDE SEQUENCE</scope>
    <source>
        <strain evidence="1">Pbs3</strain>
    </source>
</reference>
<comment type="caution">
    <text evidence="1">The sequence shown here is derived from an EMBL/GenBank/DDBJ whole genome shotgun (WGS) entry which is preliminary data.</text>
</comment>
<evidence type="ECO:0008006" key="3">
    <source>
        <dbReference type="Google" id="ProtNLM"/>
    </source>
</evidence>
<accession>A0AAU9KTZ0</accession>